<evidence type="ECO:0000259" key="3">
    <source>
        <dbReference type="Pfam" id="PF11738"/>
    </source>
</evidence>
<dbReference type="GO" id="GO:0005576">
    <property type="term" value="C:extracellular region"/>
    <property type="evidence" value="ECO:0007669"/>
    <property type="project" value="TreeGrafter"/>
</dbReference>
<proteinExistence type="predicted"/>
<feature type="signal peptide" evidence="1">
    <location>
        <begin position="1"/>
        <end position="22"/>
    </location>
</feature>
<dbReference type="InterPro" id="IPR009739">
    <property type="entry name" value="LprI-like_N"/>
</dbReference>
<dbReference type="PANTHER" id="PTHR37549">
    <property type="entry name" value="LIPOPROTEIN LPRI"/>
    <property type="match status" value="1"/>
</dbReference>
<dbReference type="Pfam" id="PF07007">
    <property type="entry name" value="LprI"/>
    <property type="match status" value="1"/>
</dbReference>
<dbReference type="InterPro" id="IPR037126">
    <property type="entry name" value="PdaC/RsiV-like_sf"/>
</dbReference>
<feature type="domain" description="Lysozyme inhibitor LprI-like N-terminal" evidence="2">
    <location>
        <begin position="34"/>
        <end position="110"/>
    </location>
</feature>
<dbReference type="OrthoDB" id="122332at2"/>
<dbReference type="Gene3D" id="1.20.1270.180">
    <property type="match status" value="1"/>
</dbReference>
<feature type="domain" description="DUF3298" evidence="3">
    <location>
        <begin position="258"/>
        <end position="339"/>
    </location>
</feature>
<dbReference type="Proteomes" id="UP000182409">
    <property type="component" value="Unassembled WGS sequence"/>
</dbReference>
<sequence length="353" mass="38257">MSLRPIALVFAALAASCVSSYAASFDCAKAVRPIEKVICGDAKLSAADSGMAAAYRAGLPRLSSAGIGLLRADQVQWLAWSQQVCKVDEPEHPKAAACLQPLYADRAKQLRSAISVVDGLTLLKRTQFLAMPVQAEEAFGTPEIPGFGTLQASWPRADSDDPAWIAWSAAVEAHMLRMAGAGEQQGTVQGKRKLPFSWVDEMAEAQDTTLEAHLRSVDHGRVTAMLHANGMGHGAAHPFETSESMTWLLDAKRTLRAEDVFAGEAWKQIVGALCWDQLQKWSGKQYLFEQVNGPSAPDLQKVIADPTNWTLEKDGLHIGYPDYTIAPRVAQPEDAVLPWEQLKPVLAAGFVTP</sequence>
<dbReference type="AlphaFoldDB" id="A0A1H4LJ52"/>
<dbReference type="EMBL" id="FNSD01000001">
    <property type="protein sequence ID" value="SEB70556.1"/>
    <property type="molecule type" value="Genomic_DNA"/>
</dbReference>
<protein>
    <submittedName>
        <fullName evidence="4">Uncharacterized protein</fullName>
    </submittedName>
</protein>
<evidence type="ECO:0000313" key="5">
    <source>
        <dbReference type="Proteomes" id="UP000182409"/>
    </source>
</evidence>
<dbReference type="InterPro" id="IPR021729">
    <property type="entry name" value="DUF3298"/>
</dbReference>
<name>A0A1H4LJ52_9BACT</name>
<organism evidence="4 5">
    <name type="scientific">Terriglobus roseus</name>
    <dbReference type="NCBI Taxonomy" id="392734"/>
    <lineage>
        <taxon>Bacteria</taxon>
        <taxon>Pseudomonadati</taxon>
        <taxon>Acidobacteriota</taxon>
        <taxon>Terriglobia</taxon>
        <taxon>Terriglobales</taxon>
        <taxon>Acidobacteriaceae</taxon>
        <taxon>Terriglobus</taxon>
    </lineage>
</organism>
<gene>
    <name evidence="4" type="ORF">SAMN05443244_1612</name>
</gene>
<evidence type="ECO:0000256" key="1">
    <source>
        <dbReference type="SAM" id="SignalP"/>
    </source>
</evidence>
<keyword evidence="1" id="KW-0732">Signal</keyword>
<dbReference type="PANTHER" id="PTHR37549:SF1">
    <property type="entry name" value="LIPOPROTEIN LPRI"/>
    <property type="match status" value="1"/>
</dbReference>
<evidence type="ECO:0000259" key="2">
    <source>
        <dbReference type="Pfam" id="PF07007"/>
    </source>
</evidence>
<evidence type="ECO:0000313" key="4">
    <source>
        <dbReference type="EMBL" id="SEB70556.1"/>
    </source>
</evidence>
<dbReference type="Gene3D" id="3.90.640.20">
    <property type="entry name" value="Heat-shock cognate protein, ATPase"/>
    <property type="match status" value="1"/>
</dbReference>
<dbReference type="PROSITE" id="PS51257">
    <property type="entry name" value="PROKAR_LIPOPROTEIN"/>
    <property type="match status" value="1"/>
</dbReference>
<reference evidence="4 5" key="1">
    <citation type="submission" date="2016-10" db="EMBL/GenBank/DDBJ databases">
        <authorList>
            <person name="de Groot N.N."/>
        </authorList>
    </citation>
    <scope>NUCLEOTIDE SEQUENCE [LARGE SCALE GENOMIC DNA]</scope>
    <source>
        <strain evidence="4 5">AB35.6</strain>
    </source>
</reference>
<accession>A0A1H4LJ52</accession>
<dbReference type="InterPro" id="IPR052755">
    <property type="entry name" value="Lysozyme_Inhibitor_LprI"/>
</dbReference>
<feature type="chain" id="PRO_5010325375" evidence="1">
    <location>
        <begin position="23"/>
        <end position="353"/>
    </location>
</feature>
<dbReference type="Pfam" id="PF11738">
    <property type="entry name" value="DUF3298"/>
    <property type="match status" value="1"/>
</dbReference>
<dbReference type="RefSeq" id="WP_074653213.1">
    <property type="nucleotide sequence ID" value="NZ_FNSD01000001.1"/>
</dbReference>